<dbReference type="Pfam" id="PF01968">
    <property type="entry name" value="Hydantoinase_A"/>
    <property type="match status" value="1"/>
</dbReference>
<dbReference type="GO" id="GO:0017168">
    <property type="term" value="F:5-oxoprolinase (ATP-hydrolyzing) activity"/>
    <property type="evidence" value="ECO:0007669"/>
    <property type="project" value="TreeGrafter"/>
</dbReference>
<dbReference type="GO" id="GO:0006749">
    <property type="term" value="P:glutathione metabolic process"/>
    <property type="evidence" value="ECO:0007669"/>
    <property type="project" value="TreeGrafter"/>
</dbReference>
<evidence type="ECO:0000313" key="4">
    <source>
        <dbReference type="Proteomes" id="UP000066529"/>
    </source>
</evidence>
<dbReference type="Pfam" id="PF05378">
    <property type="entry name" value="Hydant_A_N"/>
    <property type="match status" value="1"/>
</dbReference>
<dbReference type="EC" id="3.5.2.14" evidence="3"/>
<dbReference type="GO" id="GO:0005829">
    <property type="term" value="C:cytosol"/>
    <property type="evidence" value="ECO:0007669"/>
    <property type="project" value="TreeGrafter"/>
</dbReference>
<dbReference type="HOGENOM" id="CLU_014140_2_0_2"/>
<dbReference type="InterPro" id="IPR008040">
    <property type="entry name" value="Hydant_A_N"/>
</dbReference>
<dbReference type="STRING" id="523844.MSTHT_0363"/>
<feature type="domain" description="Hydantoinase A/oxoprolinase" evidence="1">
    <location>
        <begin position="179"/>
        <end position="464"/>
    </location>
</feature>
<organism evidence="3 4">
    <name type="scientific">Methanosarcina thermophila (strain ATCC 43570 / DSM 1825 / OCM 12 / VKM B-1830 / TM-1)</name>
    <dbReference type="NCBI Taxonomy" id="523844"/>
    <lineage>
        <taxon>Archaea</taxon>
        <taxon>Methanobacteriati</taxon>
        <taxon>Methanobacteriota</taxon>
        <taxon>Stenosarchaea group</taxon>
        <taxon>Methanomicrobia</taxon>
        <taxon>Methanosarcinales</taxon>
        <taxon>Methanosarcinaceae</taxon>
        <taxon>Methanosarcina</taxon>
    </lineage>
</organism>
<dbReference type="EMBL" id="CP009501">
    <property type="protein sequence ID" value="AKB12121.1"/>
    <property type="molecule type" value="Genomic_DNA"/>
</dbReference>
<evidence type="ECO:0000259" key="2">
    <source>
        <dbReference type="Pfam" id="PF05378"/>
    </source>
</evidence>
<feature type="domain" description="Hydantoinase/oxoprolinase N-terminal" evidence="2">
    <location>
        <begin position="3"/>
        <end position="158"/>
    </location>
</feature>
<dbReference type="AlphaFoldDB" id="A0A0E3NAT7"/>
<dbReference type="SUPFAM" id="SSF53067">
    <property type="entry name" value="Actin-like ATPase domain"/>
    <property type="match status" value="1"/>
</dbReference>
<name>A0A0E3NAT7_METTT</name>
<keyword evidence="3" id="KW-0378">Hydrolase</keyword>
<dbReference type="GO" id="GO:0047423">
    <property type="term" value="F:N-methylhydantoinase (ATP-hydrolyzing) activity"/>
    <property type="evidence" value="ECO:0007669"/>
    <property type="project" value="UniProtKB-EC"/>
</dbReference>
<sequence>MLIGIDVGGTTTDAVLIRNGEVCSTAKVPTEPGRLLNSLLEAFDAVSRGVPPEQLERVVFSTTVITNLIAEGKTDRVALVLIPGPGVNPKSYSFPDSFYLKGAMDYRGREIQPLDEAEIRKTVELIRESGFTRAAIISKFGQRNPSHELMIEKIFREIYPGCKLELGHKVSGKLNFPRRVATTMLTSATREYYQEFVEKIMKALEERRIRAPVFILKADGGTLPVEKSIEFPVETIFSGPAASTIGALALTPQDQTSVVVDIGGTTTDLALILSGKPLLASKGAKLGGFLTHVRAFAVRSIAVGGDSVVRVRESDTGEKILTIGPDRAGPACCMGGEETTPTDALNVLGLINVGNPELSSKAIKATASELGKSEAETAALIVDKAAQMIADAVNEMFLEWEQEPAYRVWEVLQEKKARPENVVGIGGGAKGLIAGIAKKLSAKPVTPEYAEVGNAIGAAIARPTLTINLHIDTEQQIYSVAEEGEIVSLSAANLGNFNKIHLEEAEAFAAQLLRKRAEEFGISEYADEAEIVNSEVFNVVKGWYTTGRLFDVSMQIPAGLIPGWKRREKA</sequence>
<dbReference type="InterPro" id="IPR043129">
    <property type="entry name" value="ATPase_NBD"/>
</dbReference>
<protein>
    <submittedName>
        <fullName evidence="3">N-methylhydantoinase (ATP-hydrolyzing)</fullName>
        <ecNumber evidence="3">3.5.2.14</ecNumber>
    </submittedName>
</protein>
<dbReference type="KEGG" id="mthr:MSTHT_0363"/>
<dbReference type="OrthoDB" id="8261at2157"/>
<evidence type="ECO:0000313" key="3">
    <source>
        <dbReference type="EMBL" id="AKB12121.1"/>
    </source>
</evidence>
<dbReference type="PATRIC" id="fig|523844.20.peg.470"/>
<dbReference type="InterPro" id="IPR045079">
    <property type="entry name" value="Oxoprolinase-like"/>
</dbReference>
<dbReference type="InterPro" id="IPR002821">
    <property type="entry name" value="Hydantoinase_A"/>
</dbReference>
<dbReference type="RefSeq" id="WP_048166343.1">
    <property type="nucleotide sequence ID" value="NZ_CP009501.1"/>
</dbReference>
<accession>A0A0E3NAT7</accession>
<proteinExistence type="predicted"/>
<dbReference type="PANTHER" id="PTHR11365:SF2">
    <property type="entry name" value="5-OXOPROLINASE"/>
    <property type="match status" value="1"/>
</dbReference>
<dbReference type="GeneID" id="41601629"/>
<evidence type="ECO:0000259" key="1">
    <source>
        <dbReference type="Pfam" id="PF01968"/>
    </source>
</evidence>
<dbReference type="Proteomes" id="UP000066529">
    <property type="component" value="Chromosome"/>
</dbReference>
<reference evidence="3 4" key="1">
    <citation type="submission" date="2014-07" db="EMBL/GenBank/DDBJ databases">
        <title>Methanogenic archaea and the global carbon cycle.</title>
        <authorList>
            <person name="Henriksen J.R."/>
            <person name="Luke J."/>
            <person name="Reinhart S."/>
            <person name="Benedict M.N."/>
            <person name="Youngblut N.D."/>
            <person name="Metcalf M.E."/>
            <person name="Whitaker R.J."/>
            <person name="Metcalf W.W."/>
        </authorList>
    </citation>
    <scope>NUCLEOTIDE SEQUENCE [LARGE SCALE GENOMIC DNA]</scope>
    <source>
        <strain evidence="4">ATCC 43570 / DSM 1825 / OCM 12 / VKM B-1830 / TM-1</strain>
    </source>
</reference>
<dbReference type="PANTHER" id="PTHR11365">
    <property type="entry name" value="5-OXOPROLINASE RELATED"/>
    <property type="match status" value="1"/>
</dbReference>
<gene>
    <name evidence="3" type="ORF">MSTHT_0363</name>
</gene>